<dbReference type="STRING" id="37992.A0A4Z0Z1H2"/>
<evidence type="ECO:0000256" key="1">
    <source>
        <dbReference type="SAM" id="SignalP"/>
    </source>
</evidence>
<reference evidence="2 3" key="1">
    <citation type="submission" date="2019-03" db="EMBL/GenBank/DDBJ databases">
        <title>Draft genome sequence of Xylaria hypoxylon DSM 108379, a ubiquitous saprotrophic-parasitic fungi on hardwood.</title>
        <authorList>
            <person name="Buettner E."/>
            <person name="Leonhardt S."/>
            <person name="Gebauer A.M."/>
            <person name="Liers C."/>
            <person name="Hofrichter M."/>
            <person name="Kellner H."/>
        </authorList>
    </citation>
    <scope>NUCLEOTIDE SEQUENCE [LARGE SCALE GENOMIC DNA]</scope>
    <source>
        <strain evidence="2 3">DSM 108379</strain>
    </source>
</reference>
<feature type="signal peptide" evidence="1">
    <location>
        <begin position="1"/>
        <end position="19"/>
    </location>
</feature>
<dbReference type="AlphaFoldDB" id="A0A4Z0Z1H2"/>
<keyword evidence="3" id="KW-1185">Reference proteome</keyword>
<gene>
    <name evidence="2" type="ORF">E0Z10_g6282</name>
</gene>
<comment type="caution">
    <text evidence="2">The sequence shown here is derived from an EMBL/GenBank/DDBJ whole genome shotgun (WGS) entry which is preliminary data.</text>
</comment>
<evidence type="ECO:0008006" key="4">
    <source>
        <dbReference type="Google" id="ProtNLM"/>
    </source>
</evidence>
<sequence length="204" mass="20515">MHSTNILLSIAALAGTSLSQTSDSAFCNSLVSSFFNLLETAPTTPADILSFIATATGIPPLPTTIDPSGHQDQLCAIATALPSSLLPEFQTFAATLLLFGHEHNSELVEYITDCLPEPEAASMTSYLDHVFTATGNICTETSATAAPGSGSSASNSTYATGTGSVYPTATSSFTLIPTAAAAKPTGALARAAAVGGVVGAAALL</sequence>
<dbReference type="OrthoDB" id="4756242at2759"/>
<evidence type="ECO:0000313" key="3">
    <source>
        <dbReference type="Proteomes" id="UP000297716"/>
    </source>
</evidence>
<keyword evidence="1" id="KW-0732">Signal</keyword>
<feature type="chain" id="PRO_5021191707" description="Infection structure specific protein" evidence="1">
    <location>
        <begin position="20"/>
        <end position="204"/>
    </location>
</feature>
<protein>
    <recommendedName>
        <fullName evidence="4">Infection structure specific protein</fullName>
    </recommendedName>
</protein>
<accession>A0A4Z0Z1H2</accession>
<evidence type="ECO:0000313" key="2">
    <source>
        <dbReference type="EMBL" id="TGJ82492.1"/>
    </source>
</evidence>
<dbReference type="EMBL" id="SKBN01000126">
    <property type="protein sequence ID" value="TGJ82492.1"/>
    <property type="molecule type" value="Genomic_DNA"/>
</dbReference>
<dbReference type="Proteomes" id="UP000297716">
    <property type="component" value="Unassembled WGS sequence"/>
</dbReference>
<name>A0A4Z0Z1H2_9PEZI</name>
<organism evidence="2 3">
    <name type="scientific">Xylaria hypoxylon</name>
    <dbReference type="NCBI Taxonomy" id="37992"/>
    <lineage>
        <taxon>Eukaryota</taxon>
        <taxon>Fungi</taxon>
        <taxon>Dikarya</taxon>
        <taxon>Ascomycota</taxon>
        <taxon>Pezizomycotina</taxon>
        <taxon>Sordariomycetes</taxon>
        <taxon>Xylariomycetidae</taxon>
        <taxon>Xylariales</taxon>
        <taxon>Xylariaceae</taxon>
        <taxon>Xylaria</taxon>
    </lineage>
</organism>
<proteinExistence type="predicted"/>